<sequence length="146" mass="16297">MGKRRSQSRTEGTYFVITFIAALLVPVAAPCDGSTTPEVERCLDANLGRAEVELNRYYNTAVEQLSKQQQNAAIAQLGASQRAWQTYRDAECNAIFERWKDASVRGAMAVGCQIRVTKARTMIIWRNWLTTADKSPPLLTRPEDGS</sequence>
<name>A0A5C6UGP3_9SPHN</name>
<dbReference type="Gene3D" id="1.20.1270.180">
    <property type="match status" value="1"/>
</dbReference>
<dbReference type="AlphaFoldDB" id="A0A5C6UGP3"/>
<dbReference type="EMBL" id="VOQR01000001">
    <property type="protein sequence ID" value="TXC71225.1"/>
    <property type="molecule type" value="Genomic_DNA"/>
</dbReference>
<organism evidence="2 3">
    <name type="scientific">Sphingomonas ginsenosidivorax</name>
    <dbReference type="NCBI Taxonomy" id="862135"/>
    <lineage>
        <taxon>Bacteria</taxon>
        <taxon>Pseudomonadati</taxon>
        <taxon>Pseudomonadota</taxon>
        <taxon>Alphaproteobacteria</taxon>
        <taxon>Sphingomonadales</taxon>
        <taxon>Sphingomonadaceae</taxon>
        <taxon>Sphingomonas</taxon>
    </lineage>
</organism>
<evidence type="ECO:0000313" key="2">
    <source>
        <dbReference type="EMBL" id="TXC71225.1"/>
    </source>
</evidence>
<reference evidence="2 3" key="1">
    <citation type="journal article" date="2013" name="Antonie Van Leeuwenhoek">
        <title>Sphingomonas ginsenosidivorax sp. nov., with the ability to transform ginsenosides.</title>
        <authorList>
            <person name="Jin X.F."/>
            <person name="Kim J.K."/>
            <person name="Liu Q.M."/>
            <person name="Kang M.S."/>
            <person name="He D."/>
            <person name="Jin F.X."/>
            <person name="Kim S.C."/>
            <person name="Im W.T."/>
        </authorList>
    </citation>
    <scope>NUCLEOTIDE SEQUENCE [LARGE SCALE GENOMIC DNA]</scope>
    <source>
        <strain evidence="2 3">KHI67</strain>
    </source>
</reference>
<comment type="caution">
    <text evidence="2">The sequence shown here is derived from an EMBL/GenBank/DDBJ whole genome shotgun (WGS) entry which is preliminary data.</text>
</comment>
<accession>A0A5C6UGP3</accession>
<gene>
    <name evidence="2" type="ORF">FSB78_09885</name>
</gene>
<evidence type="ECO:0000313" key="3">
    <source>
        <dbReference type="Proteomes" id="UP000321250"/>
    </source>
</evidence>
<dbReference type="InterPro" id="IPR009739">
    <property type="entry name" value="LprI-like_N"/>
</dbReference>
<keyword evidence="3" id="KW-1185">Reference proteome</keyword>
<dbReference type="Pfam" id="PF07007">
    <property type="entry name" value="LprI"/>
    <property type="match status" value="1"/>
</dbReference>
<protein>
    <submittedName>
        <fullName evidence="2">DUF1311 domain-containing protein</fullName>
    </submittedName>
</protein>
<dbReference type="Proteomes" id="UP000321250">
    <property type="component" value="Unassembled WGS sequence"/>
</dbReference>
<feature type="domain" description="Lysozyme inhibitor LprI-like N-terminal" evidence="1">
    <location>
        <begin position="33"/>
        <end position="121"/>
    </location>
</feature>
<proteinExistence type="predicted"/>
<evidence type="ECO:0000259" key="1">
    <source>
        <dbReference type="Pfam" id="PF07007"/>
    </source>
</evidence>